<accession>A0ABR3NQ62</accession>
<sequence>MGMNSQKRFRVGHIWQTILSIERNKRLRSFTSYASQKPFFPAHRETGGPIAELSVRAAKTPADASTHSWRTAYGEASSLSMAPCVAANEDGLRSKPHLNVLTIKHRDTGIA</sequence>
<proteinExistence type="predicted"/>
<evidence type="ECO:0000313" key="1">
    <source>
        <dbReference type="EMBL" id="KAL1278798.1"/>
    </source>
</evidence>
<reference evidence="1 2" key="1">
    <citation type="submission" date="2023-09" db="EMBL/GenBank/DDBJ databases">
        <authorList>
            <person name="Wang M."/>
        </authorList>
    </citation>
    <scope>NUCLEOTIDE SEQUENCE [LARGE SCALE GENOMIC DNA]</scope>
    <source>
        <strain evidence="1">GT-2023</strain>
        <tissue evidence="1">Liver</tissue>
    </source>
</reference>
<gene>
    <name evidence="1" type="ORF">QQF64_025471</name>
</gene>
<name>A0ABR3NQ62_9TELE</name>
<organism evidence="1 2">
    <name type="scientific">Cirrhinus molitorella</name>
    <name type="common">mud carp</name>
    <dbReference type="NCBI Taxonomy" id="172907"/>
    <lineage>
        <taxon>Eukaryota</taxon>
        <taxon>Metazoa</taxon>
        <taxon>Chordata</taxon>
        <taxon>Craniata</taxon>
        <taxon>Vertebrata</taxon>
        <taxon>Euteleostomi</taxon>
        <taxon>Actinopterygii</taxon>
        <taxon>Neopterygii</taxon>
        <taxon>Teleostei</taxon>
        <taxon>Ostariophysi</taxon>
        <taxon>Cypriniformes</taxon>
        <taxon>Cyprinidae</taxon>
        <taxon>Labeoninae</taxon>
        <taxon>Labeonini</taxon>
        <taxon>Cirrhinus</taxon>
    </lineage>
</organism>
<protein>
    <submittedName>
        <fullName evidence="1">Uncharacterized protein</fullName>
    </submittedName>
</protein>
<dbReference type="Proteomes" id="UP001558613">
    <property type="component" value="Unassembled WGS sequence"/>
</dbReference>
<keyword evidence="2" id="KW-1185">Reference proteome</keyword>
<dbReference type="EMBL" id="JAYMGO010000003">
    <property type="protein sequence ID" value="KAL1278798.1"/>
    <property type="molecule type" value="Genomic_DNA"/>
</dbReference>
<evidence type="ECO:0000313" key="2">
    <source>
        <dbReference type="Proteomes" id="UP001558613"/>
    </source>
</evidence>
<comment type="caution">
    <text evidence="1">The sequence shown here is derived from an EMBL/GenBank/DDBJ whole genome shotgun (WGS) entry which is preliminary data.</text>
</comment>